<dbReference type="InterPro" id="IPR006828">
    <property type="entry name" value="ASC_dom"/>
</dbReference>
<feature type="compositionally biased region" description="Basic and acidic residues" evidence="4">
    <location>
        <begin position="19"/>
        <end position="43"/>
    </location>
</feature>
<dbReference type="InterPro" id="IPR032640">
    <property type="entry name" value="AMPK1_CBM"/>
</dbReference>
<dbReference type="CDD" id="cd02859">
    <property type="entry name" value="E_set_AMPKbeta_like_N"/>
    <property type="match status" value="1"/>
</dbReference>
<evidence type="ECO:0000256" key="1">
    <source>
        <dbReference type="ARBA" id="ARBA00004496"/>
    </source>
</evidence>
<feature type="compositionally biased region" description="Polar residues" evidence="4">
    <location>
        <begin position="342"/>
        <end position="354"/>
    </location>
</feature>
<evidence type="ECO:0000256" key="2">
    <source>
        <dbReference type="ARBA" id="ARBA00010926"/>
    </source>
</evidence>
<evidence type="ECO:0000259" key="5">
    <source>
        <dbReference type="SMART" id="SM01010"/>
    </source>
</evidence>
<dbReference type="GO" id="GO:0019901">
    <property type="term" value="F:protein kinase binding"/>
    <property type="evidence" value="ECO:0007669"/>
    <property type="project" value="TreeGrafter"/>
</dbReference>
<feature type="region of interest" description="Disordered" evidence="4">
    <location>
        <begin position="713"/>
        <end position="796"/>
    </location>
</feature>
<feature type="compositionally biased region" description="Low complexity" evidence="4">
    <location>
        <begin position="94"/>
        <end position="125"/>
    </location>
</feature>
<dbReference type="SUPFAM" id="SSF160219">
    <property type="entry name" value="AMPKBI-like"/>
    <property type="match status" value="1"/>
</dbReference>
<feature type="region of interest" description="Disordered" evidence="4">
    <location>
        <begin position="377"/>
        <end position="422"/>
    </location>
</feature>
<dbReference type="Gene3D" id="2.60.40.10">
    <property type="entry name" value="Immunoglobulins"/>
    <property type="match status" value="1"/>
</dbReference>
<evidence type="ECO:0000313" key="6">
    <source>
        <dbReference type="EMBL" id="KAK0540391.1"/>
    </source>
</evidence>
<dbReference type="InterPro" id="IPR037256">
    <property type="entry name" value="ASC_dom_sf"/>
</dbReference>
<dbReference type="GO" id="GO:0007165">
    <property type="term" value="P:signal transduction"/>
    <property type="evidence" value="ECO:0007669"/>
    <property type="project" value="TreeGrafter"/>
</dbReference>
<keyword evidence="7" id="KW-1185">Reference proteome</keyword>
<comment type="caution">
    <text evidence="6">The sequence shown here is derived from an EMBL/GenBank/DDBJ whole genome shotgun (WGS) entry which is preliminary data.</text>
</comment>
<dbReference type="EMBL" id="JAPDMQ010000014">
    <property type="protein sequence ID" value="KAK0540391.1"/>
    <property type="molecule type" value="Genomic_DNA"/>
</dbReference>
<name>A0AAN6GJ80_9BASI</name>
<dbReference type="GO" id="GO:0005737">
    <property type="term" value="C:cytoplasm"/>
    <property type="evidence" value="ECO:0007669"/>
    <property type="project" value="UniProtKB-SubCell"/>
</dbReference>
<feature type="region of interest" description="Disordered" evidence="4">
    <location>
        <begin position="866"/>
        <end position="898"/>
    </location>
</feature>
<feature type="compositionally biased region" description="Basic residues" evidence="4">
    <location>
        <begin position="876"/>
        <end position="888"/>
    </location>
</feature>
<feature type="domain" description="Association with the SNF1 complex (ASC)" evidence="5">
    <location>
        <begin position="833"/>
        <end position="966"/>
    </location>
</feature>
<dbReference type="FunFam" id="2.60.40.10:FF:000562">
    <property type="entry name" value="Snf1 kinase complex beta-subunit Gal83"/>
    <property type="match status" value="1"/>
</dbReference>
<gene>
    <name evidence="6" type="primary">GAL83</name>
    <name evidence="6" type="ORF">OC842_000505</name>
</gene>
<dbReference type="GO" id="GO:0031588">
    <property type="term" value="C:nucleotide-activated protein kinase complex"/>
    <property type="evidence" value="ECO:0007669"/>
    <property type="project" value="TreeGrafter"/>
</dbReference>
<dbReference type="PANTHER" id="PTHR10343:SF84">
    <property type="entry name" value="5'-AMP-ACTIVATED PROTEIN KINASE SUBUNIT BETA-1"/>
    <property type="match status" value="1"/>
</dbReference>
<organism evidence="6 7">
    <name type="scientific">Tilletia horrida</name>
    <dbReference type="NCBI Taxonomy" id="155126"/>
    <lineage>
        <taxon>Eukaryota</taxon>
        <taxon>Fungi</taxon>
        <taxon>Dikarya</taxon>
        <taxon>Basidiomycota</taxon>
        <taxon>Ustilaginomycotina</taxon>
        <taxon>Exobasidiomycetes</taxon>
        <taxon>Tilletiales</taxon>
        <taxon>Tilletiaceae</taxon>
        <taxon>Tilletia</taxon>
    </lineage>
</organism>
<dbReference type="GO" id="GO:0005634">
    <property type="term" value="C:nucleus"/>
    <property type="evidence" value="ECO:0007669"/>
    <property type="project" value="TreeGrafter"/>
</dbReference>
<proteinExistence type="inferred from homology"/>
<dbReference type="AlphaFoldDB" id="A0AAN6GJ80"/>
<comment type="subcellular location">
    <subcellularLocation>
        <location evidence="1">Cytoplasm</location>
    </subcellularLocation>
</comment>
<dbReference type="InterPro" id="IPR050827">
    <property type="entry name" value="CRP1_MDG1_kinase"/>
</dbReference>
<feature type="compositionally biased region" description="Polar residues" evidence="4">
    <location>
        <begin position="1"/>
        <end position="12"/>
    </location>
</feature>
<keyword evidence="3" id="KW-0963">Cytoplasm</keyword>
<dbReference type="Proteomes" id="UP001176521">
    <property type="component" value="Unassembled WGS sequence"/>
</dbReference>
<dbReference type="PANTHER" id="PTHR10343">
    <property type="entry name" value="5'-AMP-ACTIVATED PROTEIN KINASE , BETA SUBUNIT"/>
    <property type="match status" value="1"/>
</dbReference>
<feature type="region of interest" description="Disordered" evidence="4">
    <location>
        <begin position="464"/>
        <end position="486"/>
    </location>
</feature>
<dbReference type="Pfam" id="PF16561">
    <property type="entry name" value="AMPK1_CBM"/>
    <property type="match status" value="1"/>
</dbReference>
<evidence type="ECO:0000256" key="3">
    <source>
        <dbReference type="ARBA" id="ARBA00022490"/>
    </source>
</evidence>
<evidence type="ECO:0000313" key="7">
    <source>
        <dbReference type="Proteomes" id="UP001176521"/>
    </source>
</evidence>
<dbReference type="InterPro" id="IPR013783">
    <property type="entry name" value="Ig-like_fold"/>
</dbReference>
<dbReference type="SMART" id="SM01010">
    <property type="entry name" value="AMPKBI"/>
    <property type="match status" value="1"/>
</dbReference>
<feature type="compositionally biased region" description="Low complexity" evidence="4">
    <location>
        <begin position="237"/>
        <end position="271"/>
    </location>
</feature>
<accession>A0AAN6GJ80</accession>
<feature type="compositionally biased region" description="Basic and acidic residues" evidence="4">
    <location>
        <begin position="391"/>
        <end position="400"/>
    </location>
</feature>
<feature type="compositionally biased region" description="Low complexity" evidence="4">
    <location>
        <begin position="44"/>
        <end position="72"/>
    </location>
</feature>
<comment type="similarity">
    <text evidence="2">Belongs to the 5'-AMP-activated protein kinase beta subunit family.</text>
</comment>
<feature type="region of interest" description="Disordered" evidence="4">
    <location>
        <begin position="335"/>
        <end position="362"/>
    </location>
</feature>
<reference evidence="6" key="1">
    <citation type="journal article" date="2023" name="PhytoFront">
        <title>Draft Genome Resources of Seven Strains of Tilletia horrida, Causal Agent of Kernel Smut of Rice.</title>
        <authorList>
            <person name="Khanal S."/>
            <person name="Antony Babu S."/>
            <person name="Zhou X.G."/>
        </authorList>
    </citation>
    <scope>NUCLEOTIDE SEQUENCE</scope>
    <source>
        <strain evidence="6">TX3</strain>
    </source>
</reference>
<feature type="region of interest" description="Disordered" evidence="4">
    <location>
        <begin position="517"/>
        <end position="544"/>
    </location>
</feature>
<dbReference type="SUPFAM" id="SSF81296">
    <property type="entry name" value="E set domains"/>
    <property type="match status" value="1"/>
</dbReference>
<dbReference type="Gene3D" id="6.20.250.60">
    <property type="match status" value="1"/>
</dbReference>
<protein>
    <submittedName>
        <fullName evidence="6">Galactose metabolism- protein</fullName>
    </submittedName>
</protein>
<feature type="compositionally biased region" description="Polar residues" evidence="4">
    <location>
        <begin position="73"/>
        <end position="93"/>
    </location>
</feature>
<feature type="region of interest" description="Disordered" evidence="4">
    <location>
        <begin position="294"/>
        <end position="318"/>
    </location>
</feature>
<feature type="region of interest" description="Disordered" evidence="4">
    <location>
        <begin position="1"/>
        <end position="133"/>
    </location>
</feature>
<dbReference type="Pfam" id="PF04739">
    <property type="entry name" value="AMPKBI"/>
    <property type="match status" value="1"/>
</dbReference>
<evidence type="ECO:0000256" key="4">
    <source>
        <dbReference type="SAM" id="MobiDB-lite"/>
    </source>
</evidence>
<feature type="region of interest" description="Disordered" evidence="4">
    <location>
        <begin position="187"/>
        <end position="277"/>
    </location>
</feature>
<sequence length="967" mass="100807">MGNTASTLQPPSSDGGHGGPERERERSPSVRRSLGRDHADRDSPSALSLAASSTLQHQQRLAQQQRYAQQQQPGPSASSHVRASTYDPSLSTASYHHQQGSSSSGSGTHSPQALLTPLPTLSHPHPQSHAYAFANQASLEPGLSALHSHPFSNPSSPGVESIHGESGIAAAAAAAAAATAASANGNAADRAMGGRPRSGSTGLVSVPEGAATSRSSHLGLPDERMAVRSRSVKVTPSNGGASATGPGSGSAYARGESPSSTSRRSASVSSPLGQVRSGHGIVSADRTAAHHLIHPHHHPSPLRTELAPGTHGSSRRRTHEGLQLGMGFDPTTVVSSNPTTPLVATQNRHASGTPSHLEPAHPSTAFSALDVRRLEHQAQASAAGGPLLPLDRPKFQKRESGSGTPTQMDAPNPCTRTPAATAAQPLPVHRGKEPEPSFGIGDTTLENGGFGLDIPRGIAVPGSSAITDDDVSTPPEAATRKDPLGRTLPAALPSYLRIPTGDIVDEDNTLDYINATTSPGGPDDVDPTGAVDSSTGGGGAGKAGRRISGLGGPAGHRADQAVPFMAILLTWRGGGHNVSVTGTFANEWRSRIPLARNPTGSRKDRNEFSCLLHLPPGTHRLKFLVDDRWRVSPDLSTATDGEGMLVNYVEIPNVGPDHTGPLSAPGEDLPDEGGAQAAGADPRRAEDDFKFPSAYLRASRLGKAALTQLQDPAYGLQTPQGGTEQGLLEPAPRPLSQHGKEPSAALSEEGGLVSTDELGYGQVPEAERKAGTPLEAPSNRSSHYAESTASSGMAASMHHTDLKITPLDARMELDDDRRRGSLEDVFGEDKKKKLAEAASWTRDIPESIYQAQIAEELERERLDALEASGAPPPNSHHGHGHGHGHGHHEPKMPAPPSLPRQLEKVILNSGPAGLAGAVDDNSVLPAPNHVVLSHLTASSIKGGVLAVGTTTRYKRKYVTTVFHRPVR</sequence>
<feature type="compositionally biased region" description="Polar residues" evidence="4">
    <location>
        <begin position="778"/>
        <end position="793"/>
    </location>
</feature>
<dbReference type="InterPro" id="IPR014756">
    <property type="entry name" value="Ig_E-set"/>
</dbReference>
<feature type="region of interest" description="Disordered" evidence="4">
    <location>
        <begin position="656"/>
        <end position="686"/>
    </location>
</feature>